<feature type="binding site" description="in other chain" evidence="9">
    <location>
        <position position="38"/>
    </location>
    <ligand>
        <name>ATP</name>
        <dbReference type="ChEBI" id="CHEBI:30616"/>
        <note>ligand shared between dimeric partners</note>
    </ligand>
</feature>
<dbReference type="SUPFAM" id="SSF55326">
    <property type="entry name" value="PurM N-terminal domain-like"/>
    <property type="match status" value="1"/>
</dbReference>
<evidence type="ECO:0000256" key="7">
    <source>
        <dbReference type="ARBA" id="ARBA00022842"/>
    </source>
</evidence>
<dbReference type="NCBIfam" id="NF002098">
    <property type="entry name" value="PRK00943.1"/>
    <property type="match status" value="1"/>
</dbReference>
<keyword evidence="13" id="KW-1185">Reference proteome</keyword>
<dbReference type="PANTHER" id="PTHR10256:SF0">
    <property type="entry name" value="INACTIVE SELENIDE, WATER DIKINASE-LIKE PROTEIN-RELATED"/>
    <property type="match status" value="1"/>
</dbReference>
<proteinExistence type="inferred from homology"/>
<evidence type="ECO:0000256" key="3">
    <source>
        <dbReference type="ARBA" id="ARBA00022723"/>
    </source>
</evidence>
<comment type="catalytic activity">
    <reaction evidence="9">
        <text>hydrogenselenide + ATP + H2O = selenophosphate + AMP + phosphate + 2 H(+)</text>
        <dbReference type="Rhea" id="RHEA:18737"/>
        <dbReference type="ChEBI" id="CHEBI:15377"/>
        <dbReference type="ChEBI" id="CHEBI:15378"/>
        <dbReference type="ChEBI" id="CHEBI:16144"/>
        <dbReference type="ChEBI" id="CHEBI:29317"/>
        <dbReference type="ChEBI" id="CHEBI:30616"/>
        <dbReference type="ChEBI" id="CHEBI:43474"/>
        <dbReference type="ChEBI" id="CHEBI:456215"/>
        <dbReference type="EC" id="2.7.9.3"/>
    </reaction>
</comment>
<evidence type="ECO:0000256" key="8">
    <source>
        <dbReference type="ARBA" id="ARBA00023266"/>
    </source>
</evidence>
<dbReference type="GO" id="GO:0004756">
    <property type="term" value="F:selenide, water dikinase activity"/>
    <property type="evidence" value="ECO:0007669"/>
    <property type="project" value="UniProtKB-UniRule"/>
</dbReference>
<dbReference type="GO" id="GO:0005524">
    <property type="term" value="F:ATP binding"/>
    <property type="evidence" value="ECO:0007669"/>
    <property type="project" value="UniProtKB-UniRule"/>
</dbReference>
<dbReference type="PIRSF" id="PIRSF036407">
    <property type="entry name" value="Selenphspht_syn"/>
    <property type="match status" value="1"/>
</dbReference>
<dbReference type="Gene3D" id="3.90.650.10">
    <property type="entry name" value="PurM-like C-terminal domain"/>
    <property type="match status" value="1"/>
</dbReference>
<dbReference type="GO" id="GO:0000287">
    <property type="term" value="F:magnesium ion binding"/>
    <property type="evidence" value="ECO:0007669"/>
    <property type="project" value="UniProtKB-UniRule"/>
</dbReference>
<dbReference type="HAMAP" id="MF_00625">
    <property type="entry name" value="SelD"/>
    <property type="match status" value="1"/>
</dbReference>
<keyword evidence="5 9" id="KW-0418">Kinase</keyword>
<feature type="binding site" evidence="9">
    <location>
        <begin position="108"/>
        <end position="110"/>
    </location>
    <ligand>
        <name>ATP</name>
        <dbReference type="ChEBI" id="CHEBI:30616"/>
        <note>ligand shared between dimeric partners</note>
    </ligand>
</feature>
<evidence type="ECO:0000313" key="13">
    <source>
        <dbReference type="Proteomes" id="UP000199158"/>
    </source>
</evidence>
<evidence type="ECO:0000256" key="2">
    <source>
        <dbReference type="ARBA" id="ARBA00022679"/>
    </source>
</evidence>
<reference evidence="12 13" key="1">
    <citation type="submission" date="2016-10" db="EMBL/GenBank/DDBJ databases">
        <authorList>
            <person name="de Groot N.N."/>
        </authorList>
    </citation>
    <scope>NUCLEOTIDE SEQUENCE [LARGE SCALE GENOMIC DNA]</scope>
    <source>
        <strain evidence="12 13">CGMCC 1.5070</strain>
    </source>
</reference>
<comment type="similarity">
    <text evidence="1 9">Belongs to the selenophosphate synthase 1 family. Class I subfamily.</text>
</comment>
<keyword evidence="3 9" id="KW-0479">Metal-binding</keyword>
<gene>
    <name evidence="9" type="primary">selD</name>
    <name evidence="12" type="ORF">SAMN05216180_0374</name>
</gene>
<dbReference type="InterPro" id="IPR010918">
    <property type="entry name" value="PurM-like_C_dom"/>
</dbReference>
<evidence type="ECO:0000256" key="1">
    <source>
        <dbReference type="ARBA" id="ARBA00008026"/>
    </source>
</evidence>
<evidence type="ECO:0000256" key="6">
    <source>
        <dbReference type="ARBA" id="ARBA00022840"/>
    </source>
</evidence>
<dbReference type="Gene3D" id="3.30.1330.10">
    <property type="entry name" value="PurM-like, N-terminal domain"/>
    <property type="match status" value="1"/>
</dbReference>
<dbReference type="CDD" id="cd02195">
    <property type="entry name" value="SelD"/>
    <property type="match status" value="1"/>
</dbReference>
<feature type="domain" description="PurM-like N-terminal" evidence="10">
    <location>
        <begin position="20"/>
        <end position="125"/>
    </location>
</feature>
<keyword evidence="2 9" id="KW-0808">Transferase</keyword>
<sequence>MCNLPKFSDQNLIVGFDTSDDACVYKISDELVLIQTVDFFPPIVDDPYMYGQIAATNALSDIYAMGASPTLAMNLLCYPSCLPQETVQAILAGGYDKVREAGAIIAGGHTIEDSEPKYGLCVSGFAHPDKILKNSGAQTGDLLILTKPLGIGILTTAAKADMADAVAYRLAVENMSTLNKAACEVVSRYHAHACTDVTGFGLLGHAFEMADGSRRSIKLFSGEIPVLPTAVELAEMGIIPAGAYTNMNYLYEKVKINNSVARSMRDILADPQTAGGLLVSVSAKEATEMLAELQQRTPWARIIGEVVDKTEHSIIVE</sequence>
<dbReference type="EC" id="2.7.9.3" evidence="9"/>
<dbReference type="InterPro" id="IPR004536">
    <property type="entry name" value="SPS/SelD"/>
</dbReference>
<dbReference type="GO" id="GO:0016260">
    <property type="term" value="P:selenocysteine biosynthetic process"/>
    <property type="evidence" value="ECO:0007669"/>
    <property type="project" value="InterPro"/>
</dbReference>
<keyword evidence="6 9" id="KW-0067">ATP-binding</keyword>
<dbReference type="EMBL" id="FOCG01000001">
    <property type="protein sequence ID" value="SEM52032.1"/>
    <property type="molecule type" value="Genomic_DNA"/>
</dbReference>
<comment type="subunit">
    <text evidence="9">Homodimer.</text>
</comment>
<organism evidence="12 13">
    <name type="scientific">Hydrogenoanaerobacterium saccharovorans</name>
    <dbReference type="NCBI Taxonomy" id="474960"/>
    <lineage>
        <taxon>Bacteria</taxon>
        <taxon>Bacillati</taxon>
        <taxon>Bacillota</taxon>
        <taxon>Clostridia</taxon>
        <taxon>Eubacteriales</taxon>
        <taxon>Oscillospiraceae</taxon>
        <taxon>Hydrogenoanaerobacterium</taxon>
    </lineage>
</organism>
<dbReference type="InterPro" id="IPR036676">
    <property type="entry name" value="PurM-like_C_sf"/>
</dbReference>
<evidence type="ECO:0000256" key="5">
    <source>
        <dbReference type="ARBA" id="ARBA00022777"/>
    </source>
</evidence>
<evidence type="ECO:0000313" key="12">
    <source>
        <dbReference type="EMBL" id="SEM52032.1"/>
    </source>
</evidence>
<dbReference type="InterPro" id="IPR023061">
    <property type="entry name" value="SelD_I"/>
</dbReference>
<dbReference type="STRING" id="474960.SAMN05216180_0374"/>
<dbReference type="NCBIfam" id="TIGR00476">
    <property type="entry name" value="selD"/>
    <property type="match status" value="1"/>
</dbReference>
<dbReference type="InterPro" id="IPR016188">
    <property type="entry name" value="PurM-like_N"/>
</dbReference>
<evidence type="ECO:0000256" key="9">
    <source>
        <dbReference type="HAMAP-Rule" id="MF_00625"/>
    </source>
</evidence>
<feature type="domain" description="PurM-like C-terminal" evidence="11">
    <location>
        <begin position="139"/>
        <end position="316"/>
    </location>
</feature>
<evidence type="ECO:0000259" key="11">
    <source>
        <dbReference type="Pfam" id="PF02769"/>
    </source>
</evidence>
<name>A0A1H7Z0D8_9FIRM</name>
<comment type="function">
    <text evidence="9">Synthesizes selenophosphate from selenide and ATP.</text>
</comment>
<keyword evidence="7 9" id="KW-0460">Magnesium</keyword>
<dbReference type="GO" id="GO:0005737">
    <property type="term" value="C:cytoplasm"/>
    <property type="evidence" value="ECO:0007669"/>
    <property type="project" value="TreeGrafter"/>
</dbReference>
<comment type="cofactor">
    <cofactor evidence="9">
        <name>Mg(2+)</name>
        <dbReference type="ChEBI" id="CHEBI:18420"/>
    </cofactor>
    <text evidence="9">Binds 1 Mg(2+) ion per monomer.</text>
</comment>
<evidence type="ECO:0000256" key="4">
    <source>
        <dbReference type="ARBA" id="ARBA00022741"/>
    </source>
</evidence>
<keyword evidence="4 9" id="KW-0547">Nucleotide-binding</keyword>
<comment type="caution">
    <text evidence="9">Lacks conserved residue(s) required for the propagation of feature annotation.</text>
</comment>
<dbReference type="FunFam" id="3.90.650.10:FF:000004">
    <property type="entry name" value="Selenide, water dikinase"/>
    <property type="match status" value="1"/>
</dbReference>
<dbReference type="InterPro" id="IPR036921">
    <property type="entry name" value="PurM-like_N_sf"/>
</dbReference>
<accession>A0A1H7Z0D8</accession>
<dbReference type="Proteomes" id="UP000199158">
    <property type="component" value="Unassembled WGS sequence"/>
</dbReference>
<dbReference type="Pfam" id="PF00586">
    <property type="entry name" value="AIRS"/>
    <property type="match status" value="1"/>
</dbReference>
<dbReference type="Pfam" id="PF02769">
    <property type="entry name" value="AIRS_C"/>
    <property type="match status" value="1"/>
</dbReference>
<feature type="binding site" description="in other chain" evidence="9">
    <location>
        <position position="61"/>
    </location>
    <ligand>
        <name>ATP</name>
        <dbReference type="ChEBI" id="CHEBI:30616"/>
        <note>ligand shared between dimeric partners</note>
    </ligand>
</feature>
<feature type="binding site" evidence="9">
    <location>
        <position position="21"/>
    </location>
    <ligand>
        <name>Mg(2+)</name>
        <dbReference type="ChEBI" id="CHEBI:18420"/>
    </ligand>
</feature>
<feature type="binding site" description="in other chain" evidence="9">
    <location>
        <begin position="18"/>
        <end position="20"/>
    </location>
    <ligand>
        <name>ATP</name>
        <dbReference type="ChEBI" id="CHEBI:30616"/>
        <note>ligand shared between dimeric partners</note>
    </ligand>
</feature>
<dbReference type="AlphaFoldDB" id="A0A1H7Z0D8"/>
<keyword evidence="8 9" id="KW-0711">Selenium</keyword>
<dbReference type="SUPFAM" id="SSF56042">
    <property type="entry name" value="PurM C-terminal domain-like"/>
    <property type="match status" value="1"/>
</dbReference>
<feature type="binding site" evidence="9">
    <location>
        <position position="61"/>
    </location>
    <ligand>
        <name>Mg(2+)</name>
        <dbReference type="ChEBI" id="CHEBI:18420"/>
    </ligand>
</feature>
<evidence type="ECO:0000259" key="10">
    <source>
        <dbReference type="Pfam" id="PF00586"/>
    </source>
</evidence>
<feature type="binding site" evidence="9">
    <location>
        <position position="196"/>
    </location>
    <ligand>
        <name>Mg(2+)</name>
        <dbReference type="ChEBI" id="CHEBI:18420"/>
    </ligand>
</feature>
<protein>
    <recommendedName>
        <fullName evidence="9">Selenide, water dikinase</fullName>
        <ecNumber evidence="9">2.7.9.3</ecNumber>
    </recommendedName>
    <alternativeName>
        <fullName evidence="9">Selenium donor protein</fullName>
    </alternativeName>
    <alternativeName>
        <fullName evidence="9">Selenophosphate synthase</fullName>
    </alternativeName>
</protein>
<dbReference type="PANTHER" id="PTHR10256">
    <property type="entry name" value="SELENIDE, WATER DIKINASE"/>
    <property type="match status" value="1"/>
</dbReference>